<organism evidence="1 2">
    <name type="scientific">Pedobacter alluvionis</name>
    <dbReference type="NCBI Taxonomy" id="475253"/>
    <lineage>
        <taxon>Bacteria</taxon>
        <taxon>Pseudomonadati</taxon>
        <taxon>Bacteroidota</taxon>
        <taxon>Sphingobacteriia</taxon>
        <taxon>Sphingobacteriales</taxon>
        <taxon>Sphingobacteriaceae</taxon>
        <taxon>Pedobacter</taxon>
    </lineage>
</organism>
<dbReference type="Proteomes" id="UP000273898">
    <property type="component" value="Unassembled WGS sequence"/>
</dbReference>
<protein>
    <submittedName>
        <fullName evidence="1">Uncharacterized protein</fullName>
    </submittedName>
</protein>
<dbReference type="Gene3D" id="3.30.450.20">
    <property type="entry name" value="PAS domain"/>
    <property type="match status" value="1"/>
</dbReference>
<reference evidence="1 2" key="1">
    <citation type="submission" date="2018-10" db="EMBL/GenBank/DDBJ databases">
        <title>Genomic Encyclopedia of Archaeal and Bacterial Type Strains, Phase II (KMG-II): from individual species to whole genera.</title>
        <authorList>
            <person name="Goeker M."/>
        </authorList>
    </citation>
    <scope>NUCLEOTIDE SEQUENCE [LARGE SCALE GENOMIC DNA]</scope>
    <source>
        <strain evidence="1 2">DSM 19624</strain>
    </source>
</reference>
<gene>
    <name evidence="1" type="ORF">BCL90_5242</name>
</gene>
<dbReference type="AlphaFoldDB" id="A0A497XMQ9"/>
<comment type="caution">
    <text evidence="1">The sequence shown here is derived from an EMBL/GenBank/DDBJ whole genome shotgun (WGS) entry which is preliminary data.</text>
</comment>
<dbReference type="EMBL" id="RCCK01000017">
    <property type="protein sequence ID" value="RLJ69320.1"/>
    <property type="molecule type" value="Genomic_DNA"/>
</dbReference>
<evidence type="ECO:0000313" key="1">
    <source>
        <dbReference type="EMBL" id="RLJ69320.1"/>
    </source>
</evidence>
<proteinExistence type="predicted"/>
<accession>A0A497XMQ9</accession>
<evidence type="ECO:0000313" key="2">
    <source>
        <dbReference type="Proteomes" id="UP000273898"/>
    </source>
</evidence>
<name>A0A497XMQ9_9SPHI</name>
<sequence length="107" mass="12987">MEEQSSIEEIFFRYLLQYQFEKNCLAYSIVIGTHLYLKPLSVISNSSPWFFDVYKRQNLFYSSNFSKLPGYLLSDYEKSGQHFCDSKIHEKDRRNLRVNHIKYFYPF</sequence>